<sequence>MMELQSSVVAASALLSAANELFPVQYPACRATLSSCELVNKEKLLDCSSAMGDADAAATDGCDDLATTLGNETPAGSFNNGPKERKRRNSIIRSIKYTDQVTDVIELVRSKPISTPVESRPIFLGAPLVGFVSSNNVSRSGAPFLGIPREIAVAQAGDLFDDMLQRRLSSVMTCYAILGTEETCLGGCFRYYNDKR</sequence>
<dbReference type="AlphaFoldDB" id="A0AAV8QX31"/>
<reference evidence="1 2" key="1">
    <citation type="submission" date="2022-12" db="EMBL/GenBank/DDBJ databases">
        <title>Chromosome-scale assembly of the Ensete ventricosum genome.</title>
        <authorList>
            <person name="Dussert Y."/>
            <person name="Stocks J."/>
            <person name="Wendawek A."/>
            <person name="Woldeyes F."/>
            <person name="Nichols R.A."/>
            <person name="Borrell J.S."/>
        </authorList>
    </citation>
    <scope>NUCLEOTIDE SEQUENCE [LARGE SCALE GENOMIC DNA]</scope>
    <source>
        <strain evidence="2">cv. Maze</strain>
        <tissue evidence="1">Seeds</tissue>
    </source>
</reference>
<accession>A0AAV8QX31</accession>
<dbReference type="EMBL" id="JAQQAF010000005">
    <property type="protein sequence ID" value="KAJ8485273.1"/>
    <property type="molecule type" value="Genomic_DNA"/>
</dbReference>
<evidence type="ECO:0000313" key="2">
    <source>
        <dbReference type="Proteomes" id="UP001222027"/>
    </source>
</evidence>
<protein>
    <submittedName>
        <fullName evidence="1">Uncharacterized protein</fullName>
    </submittedName>
</protein>
<organism evidence="1 2">
    <name type="scientific">Ensete ventricosum</name>
    <name type="common">Abyssinian banana</name>
    <name type="synonym">Musa ensete</name>
    <dbReference type="NCBI Taxonomy" id="4639"/>
    <lineage>
        <taxon>Eukaryota</taxon>
        <taxon>Viridiplantae</taxon>
        <taxon>Streptophyta</taxon>
        <taxon>Embryophyta</taxon>
        <taxon>Tracheophyta</taxon>
        <taxon>Spermatophyta</taxon>
        <taxon>Magnoliopsida</taxon>
        <taxon>Liliopsida</taxon>
        <taxon>Zingiberales</taxon>
        <taxon>Musaceae</taxon>
        <taxon>Ensete</taxon>
    </lineage>
</organism>
<name>A0AAV8QX31_ENSVE</name>
<comment type="caution">
    <text evidence="1">The sequence shown here is derived from an EMBL/GenBank/DDBJ whole genome shotgun (WGS) entry which is preliminary data.</text>
</comment>
<dbReference type="Proteomes" id="UP001222027">
    <property type="component" value="Unassembled WGS sequence"/>
</dbReference>
<proteinExistence type="predicted"/>
<gene>
    <name evidence="1" type="ORF">OPV22_017758</name>
</gene>
<keyword evidence="2" id="KW-1185">Reference proteome</keyword>
<evidence type="ECO:0000313" key="1">
    <source>
        <dbReference type="EMBL" id="KAJ8485273.1"/>
    </source>
</evidence>